<comment type="caution">
    <text evidence="2">The sequence shown here is derived from an EMBL/GenBank/DDBJ whole genome shotgun (WGS) entry which is preliminary data.</text>
</comment>
<organism evidence="2 3">
    <name type="scientific">Rosa chinensis</name>
    <name type="common">China rose</name>
    <dbReference type="NCBI Taxonomy" id="74649"/>
    <lineage>
        <taxon>Eukaryota</taxon>
        <taxon>Viridiplantae</taxon>
        <taxon>Streptophyta</taxon>
        <taxon>Embryophyta</taxon>
        <taxon>Tracheophyta</taxon>
        <taxon>Spermatophyta</taxon>
        <taxon>Magnoliopsida</taxon>
        <taxon>eudicotyledons</taxon>
        <taxon>Gunneridae</taxon>
        <taxon>Pentapetalae</taxon>
        <taxon>rosids</taxon>
        <taxon>fabids</taxon>
        <taxon>Rosales</taxon>
        <taxon>Rosaceae</taxon>
        <taxon>Rosoideae</taxon>
        <taxon>Rosoideae incertae sedis</taxon>
        <taxon>Rosa</taxon>
    </lineage>
</organism>
<sequence length="70" mass="7944">MFSVIACLILQLLYGHHYASSAAVSCYKLYSYVLNDKNKGVRMSLPLGSKPQKNRSSQNFYVLKISLTHF</sequence>
<evidence type="ECO:0000313" key="3">
    <source>
        <dbReference type="Proteomes" id="UP000238479"/>
    </source>
</evidence>
<name>A0A2P6S4X1_ROSCH</name>
<accession>A0A2P6S4X1</accession>
<reference evidence="2 3" key="1">
    <citation type="journal article" date="2018" name="Nat. Genet.">
        <title>The Rosa genome provides new insights in the design of modern roses.</title>
        <authorList>
            <person name="Bendahmane M."/>
        </authorList>
    </citation>
    <scope>NUCLEOTIDE SEQUENCE [LARGE SCALE GENOMIC DNA]</scope>
    <source>
        <strain evidence="3">cv. Old Blush</strain>
    </source>
</reference>
<dbReference type="AlphaFoldDB" id="A0A2P6S4X1"/>
<dbReference type="Gramene" id="PRQ53731">
    <property type="protein sequence ID" value="PRQ53731"/>
    <property type="gene ID" value="RchiOBHm_Chr2g0169741"/>
</dbReference>
<feature type="chain" id="PRO_5015143492" description="Secreted protein" evidence="1">
    <location>
        <begin position="22"/>
        <end position="70"/>
    </location>
</feature>
<evidence type="ECO:0000313" key="2">
    <source>
        <dbReference type="EMBL" id="PRQ53731.1"/>
    </source>
</evidence>
<feature type="signal peptide" evidence="1">
    <location>
        <begin position="1"/>
        <end position="21"/>
    </location>
</feature>
<keyword evidence="3" id="KW-1185">Reference proteome</keyword>
<dbReference type="EMBL" id="PDCK01000040">
    <property type="protein sequence ID" value="PRQ53731.1"/>
    <property type="molecule type" value="Genomic_DNA"/>
</dbReference>
<evidence type="ECO:0008006" key="4">
    <source>
        <dbReference type="Google" id="ProtNLM"/>
    </source>
</evidence>
<proteinExistence type="predicted"/>
<dbReference type="Proteomes" id="UP000238479">
    <property type="component" value="Chromosome 2"/>
</dbReference>
<evidence type="ECO:0000256" key="1">
    <source>
        <dbReference type="SAM" id="SignalP"/>
    </source>
</evidence>
<gene>
    <name evidence="2" type="ORF">RchiOBHm_Chr2g0169741</name>
</gene>
<keyword evidence="1" id="KW-0732">Signal</keyword>
<protein>
    <recommendedName>
        <fullName evidence="4">Secreted protein</fullName>
    </recommendedName>
</protein>